<organism evidence="2">
    <name type="scientific">Brassica cretica</name>
    <name type="common">Mustard</name>
    <dbReference type="NCBI Taxonomy" id="69181"/>
    <lineage>
        <taxon>Eukaryota</taxon>
        <taxon>Viridiplantae</taxon>
        <taxon>Streptophyta</taxon>
        <taxon>Embryophyta</taxon>
        <taxon>Tracheophyta</taxon>
        <taxon>Spermatophyta</taxon>
        <taxon>Magnoliopsida</taxon>
        <taxon>eudicotyledons</taxon>
        <taxon>Gunneridae</taxon>
        <taxon>Pentapetalae</taxon>
        <taxon>rosids</taxon>
        <taxon>malvids</taxon>
        <taxon>Brassicales</taxon>
        <taxon>Brassicaceae</taxon>
        <taxon>Brassiceae</taxon>
        <taxon>Brassica</taxon>
    </lineage>
</organism>
<proteinExistence type="predicted"/>
<dbReference type="AlphaFoldDB" id="A0A8S9FF88"/>
<feature type="region of interest" description="Disordered" evidence="1">
    <location>
        <begin position="65"/>
        <end position="124"/>
    </location>
</feature>
<feature type="compositionally biased region" description="Basic and acidic residues" evidence="1">
    <location>
        <begin position="66"/>
        <end position="96"/>
    </location>
</feature>
<sequence>MTSLPDRTNHYLIQIHTTFRDGCDVLNAHLLQDRSPNKLFTTTHKATVGDLQKGKSDLTKALTLKADSHLHRPASDLQIDQREPEERRAKIKREQGRSGNASGSVETVAGASYSSSEFSSVLSP</sequence>
<evidence type="ECO:0000313" key="2">
    <source>
        <dbReference type="EMBL" id="KAF2531921.1"/>
    </source>
</evidence>
<reference evidence="2" key="1">
    <citation type="submission" date="2019-12" db="EMBL/GenBank/DDBJ databases">
        <title>Genome sequencing and annotation of Brassica cretica.</title>
        <authorList>
            <person name="Studholme D.J."/>
            <person name="Sarris P.F."/>
        </authorList>
    </citation>
    <scope>NUCLEOTIDE SEQUENCE</scope>
    <source>
        <strain evidence="2">PFS-102/07</strain>
        <tissue evidence="2">Leaf</tissue>
    </source>
</reference>
<accession>A0A8S9FF88</accession>
<evidence type="ECO:0000256" key="1">
    <source>
        <dbReference type="SAM" id="MobiDB-lite"/>
    </source>
</evidence>
<gene>
    <name evidence="2" type="ORF">F2Q70_00031614</name>
</gene>
<protein>
    <submittedName>
        <fullName evidence="2">Uncharacterized protein</fullName>
    </submittedName>
</protein>
<dbReference type="EMBL" id="QGKY02002305">
    <property type="protein sequence ID" value="KAF2531921.1"/>
    <property type="molecule type" value="Genomic_DNA"/>
</dbReference>
<comment type="caution">
    <text evidence="2">The sequence shown here is derived from an EMBL/GenBank/DDBJ whole genome shotgun (WGS) entry which is preliminary data.</text>
</comment>
<feature type="compositionally biased region" description="Low complexity" evidence="1">
    <location>
        <begin position="112"/>
        <end position="124"/>
    </location>
</feature>
<name>A0A8S9FF88_BRACR</name>